<dbReference type="NCBIfam" id="TIGR03715">
    <property type="entry name" value="KxYKxGKxW"/>
    <property type="match status" value="1"/>
</dbReference>
<name>A0A8X8G1V4_STAEP</name>
<evidence type="ECO:0000256" key="2">
    <source>
        <dbReference type="SAM" id="MobiDB-lite"/>
    </source>
</evidence>
<dbReference type="Proteomes" id="UP000648077">
    <property type="component" value="Unassembled WGS sequence"/>
</dbReference>
<dbReference type="AlphaFoldDB" id="A0A8X8G1V4"/>
<proteinExistence type="predicted"/>
<reference evidence="3" key="1">
    <citation type="submission" date="2020-08" db="EMBL/GenBank/DDBJ databases">
        <title>Changes in the skin microbiome associated with squamous cell carcinoma in transplant recipients.</title>
        <authorList>
            <person name="Zaugg J."/>
            <person name="Krueger A."/>
            <person name="Lachner N."/>
        </authorList>
    </citation>
    <scope>NUCLEOTIDE SEQUENCE</scope>
    <source>
        <strain evidence="3">R5988</strain>
    </source>
</reference>
<keyword evidence="1" id="KW-0732">Signal</keyword>
<dbReference type="InterPro" id="IPR022263">
    <property type="entry name" value="KxYKxGKxW"/>
</dbReference>
<feature type="compositionally biased region" description="Polar residues" evidence="2">
    <location>
        <begin position="95"/>
        <end position="147"/>
    </location>
</feature>
<dbReference type="Pfam" id="PF19258">
    <property type="entry name" value="KxYKxGKxW_sig"/>
    <property type="match status" value="1"/>
</dbReference>
<accession>A0A8X8G1V4</accession>
<evidence type="ECO:0000256" key="1">
    <source>
        <dbReference type="ARBA" id="ARBA00022729"/>
    </source>
</evidence>
<protein>
    <submittedName>
        <fullName evidence="3">KxYKxGKxW signal peptide domain-containing protein</fullName>
    </submittedName>
</protein>
<dbReference type="RefSeq" id="WP_194374388.1">
    <property type="nucleotide sequence ID" value="NZ_JACGQI010000049.1"/>
</dbReference>
<evidence type="ECO:0000313" key="3">
    <source>
        <dbReference type="EMBL" id="MBF2231415.1"/>
    </source>
</evidence>
<feature type="region of interest" description="Disordered" evidence="2">
    <location>
        <begin position="93"/>
        <end position="147"/>
    </location>
</feature>
<sequence length="147" mass="15885">MSNKNKKLNESFAEEKARVRLYKSGKNWVKAGIREIQLMRVMGLPFAGQKVSIGEELNSQKSKFKKNALKTSALVGGAFTFNMLNNHEVFAASETPVTSEISSNSTTVGDQTSTTESKDSTASTESKDSTASTESKDSTASTESKDS</sequence>
<gene>
    <name evidence="3" type="ORF">H3963_13525</name>
</gene>
<comment type="caution">
    <text evidence="3">The sequence shown here is derived from an EMBL/GenBank/DDBJ whole genome shotgun (WGS) entry which is preliminary data.</text>
</comment>
<feature type="non-terminal residue" evidence="3">
    <location>
        <position position="147"/>
    </location>
</feature>
<evidence type="ECO:0000313" key="4">
    <source>
        <dbReference type="Proteomes" id="UP000648077"/>
    </source>
</evidence>
<dbReference type="EMBL" id="JACGQI010000049">
    <property type="protein sequence ID" value="MBF2231415.1"/>
    <property type="molecule type" value="Genomic_DNA"/>
</dbReference>
<organism evidence="3 4">
    <name type="scientific">Staphylococcus epidermidis</name>
    <dbReference type="NCBI Taxonomy" id="1282"/>
    <lineage>
        <taxon>Bacteria</taxon>
        <taxon>Bacillati</taxon>
        <taxon>Bacillota</taxon>
        <taxon>Bacilli</taxon>
        <taxon>Bacillales</taxon>
        <taxon>Staphylococcaceae</taxon>
        <taxon>Staphylococcus</taxon>
    </lineage>
</organism>